<proteinExistence type="predicted"/>
<feature type="signal peptide" evidence="1">
    <location>
        <begin position="1"/>
        <end position="19"/>
    </location>
</feature>
<evidence type="ECO:0000256" key="1">
    <source>
        <dbReference type="SAM" id="SignalP"/>
    </source>
</evidence>
<evidence type="ECO:0000313" key="3">
    <source>
        <dbReference type="Proteomes" id="UP001163156"/>
    </source>
</evidence>
<sequence>MKKIILSISLAMAIAVAFAQQPTREIDDINEDNSWLKLGLNFGVPVGDIGDYSSFAFGVDVAAQFMRTDNYGLGVASGYTNYFKKSEVAGAEDFGAIPLGVMFRYYPQPSGIFVGTDVGYTFLTDGLMSDGGFYIRPQVGYHNYDWNLFAFYNQVFTSDPAADVQAIGVAATYNIRFK</sequence>
<keyword evidence="1" id="KW-0732">Signal</keyword>
<protein>
    <recommendedName>
        <fullName evidence="4">Outer membrane protein beta-barrel domain-containing protein</fullName>
    </recommendedName>
</protein>
<evidence type="ECO:0008006" key="4">
    <source>
        <dbReference type="Google" id="ProtNLM"/>
    </source>
</evidence>
<evidence type="ECO:0000313" key="2">
    <source>
        <dbReference type="EMBL" id="UZD22026.1"/>
    </source>
</evidence>
<feature type="chain" id="PRO_5046565476" description="Outer membrane protein beta-barrel domain-containing protein" evidence="1">
    <location>
        <begin position="20"/>
        <end position="178"/>
    </location>
</feature>
<keyword evidence="3" id="KW-1185">Reference proteome</keyword>
<name>A0ABY6ME35_9BACT</name>
<accession>A0ABY6ME35</accession>
<reference evidence="2" key="1">
    <citation type="submission" date="2022-10" db="EMBL/GenBank/DDBJ databases">
        <title>Algoriphagus sp. a novel bacteria isolate from halophytes salicornia europaea.</title>
        <authorList>
            <person name="Peng Y."/>
            <person name="Jiang L."/>
            <person name="Lee J."/>
        </authorList>
    </citation>
    <scope>NUCLEOTIDE SEQUENCE</scope>
    <source>
        <strain evidence="2">TR-M5</strain>
    </source>
</reference>
<dbReference type="RefSeq" id="WP_264808491.1">
    <property type="nucleotide sequence ID" value="NZ_CP110226.1"/>
</dbReference>
<dbReference type="EMBL" id="CP110226">
    <property type="protein sequence ID" value="UZD22026.1"/>
    <property type="molecule type" value="Genomic_DNA"/>
</dbReference>
<organism evidence="2 3">
    <name type="scientific">Algoriphagus halophytocola</name>
    <dbReference type="NCBI Taxonomy" id="2991499"/>
    <lineage>
        <taxon>Bacteria</taxon>
        <taxon>Pseudomonadati</taxon>
        <taxon>Bacteroidota</taxon>
        <taxon>Cytophagia</taxon>
        <taxon>Cytophagales</taxon>
        <taxon>Cyclobacteriaceae</taxon>
        <taxon>Algoriphagus</taxon>
    </lineage>
</organism>
<dbReference type="Proteomes" id="UP001163156">
    <property type="component" value="Chromosome"/>
</dbReference>
<gene>
    <name evidence="2" type="ORF">OM944_15275</name>
</gene>